<sequence length="360" mass="36797">MIDFRYHLVSIIAIFFALAAGIVLGAGPLSETIDDTLTEQTSQLREENRRLHEQLDSAAEENAYQEVFLQEVTPRLVSDQLDGARVAIIAMPGADDELIGAVREGMERSGAQAELTVRIQPSWTDPDSEPVLDQLATELVSTGTELGAGNGFDRGATVLASALLSEPAENGMPDEAADTVNTTVVTAFEEADLVQLEQDTSTAPSLAVIVAGAVSGDDGEERLARLVTLMGQLRGASGGVVLAGPLSSVDGGLIGALRGSDVAEQVSSVDVADQPSGRVAIVFALTEQQRGEAGHYGIGGGSDSALPPVPDTAAPTDETDGTDEGGDAGDGDPGDGDPGDGDPGDGDQGDGDTGDEGGDE</sequence>
<dbReference type="InterPro" id="IPR021522">
    <property type="entry name" value="MctB"/>
</dbReference>
<dbReference type="GO" id="GO:0055070">
    <property type="term" value="P:copper ion homeostasis"/>
    <property type="evidence" value="ECO:0007669"/>
    <property type="project" value="InterPro"/>
</dbReference>
<evidence type="ECO:0000313" key="3">
    <source>
        <dbReference type="Proteomes" id="UP000469185"/>
    </source>
</evidence>
<protein>
    <submittedName>
        <fullName evidence="2">Copper transporter</fullName>
    </submittedName>
</protein>
<dbReference type="EMBL" id="JAAGOB010000019">
    <property type="protein sequence ID" value="NED98332.1"/>
    <property type="molecule type" value="Genomic_DNA"/>
</dbReference>
<organism evidence="2 3">
    <name type="scientific">Phytoactinopolyspora alkaliphila</name>
    <dbReference type="NCBI Taxonomy" id="1783498"/>
    <lineage>
        <taxon>Bacteria</taxon>
        <taxon>Bacillati</taxon>
        <taxon>Actinomycetota</taxon>
        <taxon>Actinomycetes</taxon>
        <taxon>Jiangellales</taxon>
        <taxon>Jiangellaceae</taxon>
        <taxon>Phytoactinopolyspora</taxon>
    </lineage>
</organism>
<proteinExistence type="predicted"/>
<dbReference type="AlphaFoldDB" id="A0A6N9YTM8"/>
<reference evidence="2 3" key="1">
    <citation type="submission" date="2020-02" db="EMBL/GenBank/DDBJ databases">
        <authorList>
            <person name="Li X.-J."/>
            <person name="Feng X.-M."/>
        </authorList>
    </citation>
    <scope>NUCLEOTIDE SEQUENCE [LARGE SCALE GENOMIC DNA]</scope>
    <source>
        <strain evidence="2 3">CGMCC 4.7225</strain>
    </source>
</reference>
<accession>A0A6N9YTM8</accession>
<gene>
    <name evidence="2" type="ORF">G1H11_23815</name>
</gene>
<dbReference type="Proteomes" id="UP000469185">
    <property type="component" value="Unassembled WGS sequence"/>
</dbReference>
<dbReference type="Pfam" id="PF11382">
    <property type="entry name" value="MctB"/>
    <property type="match status" value="1"/>
</dbReference>
<feature type="compositionally biased region" description="Acidic residues" evidence="1">
    <location>
        <begin position="317"/>
        <end position="360"/>
    </location>
</feature>
<evidence type="ECO:0000256" key="1">
    <source>
        <dbReference type="SAM" id="MobiDB-lite"/>
    </source>
</evidence>
<keyword evidence="3" id="KW-1185">Reference proteome</keyword>
<evidence type="ECO:0000313" key="2">
    <source>
        <dbReference type="EMBL" id="NED98332.1"/>
    </source>
</evidence>
<comment type="caution">
    <text evidence="2">The sequence shown here is derived from an EMBL/GenBank/DDBJ whole genome shotgun (WGS) entry which is preliminary data.</text>
</comment>
<name>A0A6N9YTM8_9ACTN</name>
<dbReference type="GO" id="GO:0016020">
    <property type="term" value="C:membrane"/>
    <property type="evidence" value="ECO:0007669"/>
    <property type="project" value="InterPro"/>
</dbReference>
<feature type="region of interest" description="Disordered" evidence="1">
    <location>
        <begin position="293"/>
        <end position="360"/>
    </location>
</feature>
<dbReference type="RefSeq" id="WP_163821126.1">
    <property type="nucleotide sequence ID" value="NZ_JAAGOB010000019.1"/>
</dbReference>